<organism evidence="1 2">
    <name type="scientific">Gemmata palustris</name>
    <dbReference type="NCBI Taxonomy" id="2822762"/>
    <lineage>
        <taxon>Bacteria</taxon>
        <taxon>Pseudomonadati</taxon>
        <taxon>Planctomycetota</taxon>
        <taxon>Planctomycetia</taxon>
        <taxon>Gemmatales</taxon>
        <taxon>Gemmataceae</taxon>
        <taxon>Gemmata</taxon>
    </lineage>
</organism>
<evidence type="ECO:0000313" key="2">
    <source>
        <dbReference type="Proteomes" id="UP000676565"/>
    </source>
</evidence>
<accession>A0ABS5BMJ8</accession>
<gene>
    <name evidence="1" type="ORF">J8F10_06510</name>
</gene>
<sequence>MFLEARTGTLKVKVRPLVIQPPDGESEKRLWSTLLDIANLTHTAHERDRDERAVEILVVAKRELLTLLGERDKGIASPHLTAEESAGYLGISYSTFRKKAKLVRRQPGTGRYRVEDLDEFAASLKPRKKR</sequence>
<comment type="caution">
    <text evidence="1">The sequence shown here is derived from an EMBL/GenBank/DDBJ whole genome shotgun (WGS) entry which is preliminary data.</text>
</comment>
<name>A0ABS5BMJ8_9BACT</name>
<dbReference type="Proteomes" id="UP000676565">
    <property type="component" value="Unassembled WGS sequence"/>
</dbReference>
<dbReference type="EMBL" id="JAGKQQ010000001">
    <property type="protein sequence ID" value="MBP3954932.1"/>
    <property type="molecule type" value="Genomic_DNA"/>
</dbReference>
<keyword evidence="2" id="KW-1185">Reference proteome</keyword>
<evidence type="ECO:0008006" key="3">
    <source>
        <dbReference type="Google" id="ProtNLM"/>
    </source>
</evidence>
<evidence type="ECO:0000313" key="1">
    <source>
        <dbReference type="EMBL" id="MBP3954932.1"/>
    </source>
</evidence>
<reference evidence="1 2" key="1">
    <citation type="submission" date="2021-04" db="EMBL/GenBank/DDBJ databases">
        <authorList>
            <person name="Ivanova A."/>
        </authorList>
    </citation>
    <scope>NUCLEOTIDE SEQUENCE [LARGE SCALE GENOMIC DNA]</scope>
    <source>
        <strain evidence="1 2">G18</strain>
    </source>
</reference>
<dbReference type="RefSeq" id="WP_210653040.1">
    <property type="nucleotide sequence ID" value="NZ_JAGKQQ010000001.1"/>
</dbReference>
<proteinExistence type="predicted"/>
<protein>
    <recommendedName>
        <fullName evidence="3">Helix-turn-helix domain-containing protein</fullName>
    </recommendedName>
</protein>